<dbReference type="Proteomes" id="UP000091857">
    <property type="component" value="Chromosome 15"/>
</dbReference>
<dbReference type="Gramene" id="Manes.15G160500.1.v8.1">
    <property type="protein sequence ID" value="Manes.15G160500.1.v8.1.CDS"/>
    <property type="gene ID" value="Manes.15G160500.v8.1"/>
</dbReference>
<dbReference type="InterPro" id="IPR006946">
    <property type="entry name" value="DGR2-like_dom"/>
</dbReference>
<comment type="caution">
    <text evidence="7">The sequence shown here is derived from an EMBL/GenBank/DDBJ whole genome shotgun (WGS) entry which is preliminary data.</text>
</comment>
<name>A0A2C9UHH9_MANES</name>
<dbReference type="GO" id="GO:0030234">
    <property type="term" value="F:enzyme regulator activity"/>
    <property type="evidence" value="ECO:0000318"/>
    <property type="project" value="GO_Central"/>
</dbReference>
<evidence type="ECO:0000256" key="3">
    <source>
        <dbReference type="ARBA" id="ARBA00022525"/>
    </source>
</evidence>
<dbReference type="GO" id="GO:0005576">
    <property type="term" value="C:extracellular region"/>
    <property type="evidence" value="ECO:0007669"/>
    <property type="project" value="UniProtKB-SubCell"/>
</dbReference>
<evidence type="ECO:0000256" key="2">
    <source>
        <dbReference type="ARBA" id="ARBA00004613"/>
    </source>
</evidence>
<evidence type="ECO:0000256" key="1">
    <source>
        <dbReference type="ARBA" id="ARBA00004196"/>
    </source>
</evidence>
<evidence type="ECO:0000313" key="7">
    <source>
        <dbReference type="EMBL" id="OAY29642.1"/>
    </source>
</evidence>
<dbReference type="PANTHER" id="PTHR31265">
    <property type="entry name" value="OS02G0527500 PROTEIN-RELATED"/>
    <property type="match status" value="1"/>
</dbReference>
<evidence type="ECO:0000313" key="8">
    <source>
        <dbReference type="Proteomes" id="UP000091857"/>
    </source>
</evidence>
<dbReference type="Pfam" id="PF04862">
    <property type="entry name" value="DUF642"/>
    <property type="match status" value="2"/>
</dbReference>
<dbReference type="GO" id="GO:0009505">
    <property type="term" value="C:plant-type cell wall"/>
    <property type="evidence" value="ECO:0000318"/>
    <property type="project" value="GO_Central"/>
</dbReference>
<evidence type="ECO:0000256" key="4">
    <source>
        <dbReference type="ARBA" id="ARBA00022729"/>
    </source>
</evidence>
<keyword evidence="3" id="KW-0964">Secreted</keyword>
<dbReference type="Gene3D" id="2.60.120.260">
    <property type="entry name" value="Galactose-binding domain-like"/>
    <property type="match status" value="1"/>
</dbReference>
<accession>A0A2C9UHH9</accession>
<reference evidence="8" key="1">
    <citation type="journal article" date="2016" name="Nat. Biotechnol.">
        <title>Sequencing wild and cultivated cassava and related species reveals extensive interspecific hybridization and genetic diversity.</title>
        <authorList>
            <person name="Bredeson J.V."/>
            <person name="Lyons J.B."/>
            <person name="Prochnik S.E."/>
            <person name="Wu G.A."/>
            <person name="Ha C.M."/>
            <person name="Edsinger-Gonzales E."/>
            <person name="Grimwood J."/>
            <person name="Schmutz J."/>
            <person name="Rabbi I.Y."/>
            <person name="Egesi C."/>
            <person name="Nauluvula P."/>
            <person name="Lebot V."/>
            <person name="Ndunguru J."/>
            <person name="Mkamilo G."/>
            <person name="Bart R.S."/>
            <person name="Setter T.L."/>
            <person name="Gleadow R.M."/>
            <person name="Kulakow P."/>
            <person name="Ferguson M.E."/>
            <person name="Rounsley S."/>
            <person name="Rokhsar D.S."/>
        </authorList>
    </citation>
    <scope>NUCLEOTIDE SEQUENCE [LARGE SCALE GENOMIC DNA]</scope>
    <source>
        <strain evidence="8">cv. AM560-2</strain>
    </source>
</reference>
<keyword evidence="8" id="KW-1185">Reference proteome</keyword>
<keyword evidence="4" id="KW-0732">Signal</keyword>
<dbReference type="InterPro" id="IPR052437">
    <property type="entry name" value="Pectin_Meth_Modulator"/>
</dbReference>
<keyword evidence="5" id="KW-0325">Glycoprotein</keyword>
<dbReference type="OrthoDB" id="1895088at2759"/>
<comment type="subcellular location">
    <subcellularLocation>
        <location evidence="1">Cell envelope</location>
    </subcellularLocation>
    <subcellularLocation>
        <location evidence="2">Secreted</location>
    </subcellularLocation>
</comment>
<dbReference type="AlphaFoldDB" id="A0A2C9UHH9"/>
<feature type="domain" description="DUF642" evidence="6">
    <location>
        <begin position="47"/>
        <end position="210"/>
    </location>
</feature>
<proteinExistence type="predicted"/>
<evidence type="ECO:0000259" key="6">
    <source>
        <dbReference type="Pfam" id="PF04862"/>
    </source>
</evidence>
<dbReference type="EMBL" id="CM004401">
    <property type="protein sequence ID" value="OAY29642.1"/>
    <property type="molecule type" value="Genomic_DNA"/>
</dbReference>
<dbReference type="STRING" id="3983.A0A2C9UHH9"/>
<sequence length="409" mass="43842">MSAIQSQLIQLIYATTQGASSSSSSSKKMHRQIFLVLLLFIGPAFADLLQNSDFESPPSNLPENSTTPFQQLSGNSTIPGWSFEGTIVYVTANQTVALPGNGHAIQLGEDGKINQTINPVADYVHYLLTFTLAPGGQNCSTNANVSVSAPDSNSILSFKQNFGKEKWQTYGLYLGSWEQQEPVNLILESQSTESDAKSTCWPLIDKLLLKSIETLVPGDDNLLLNGGFEFGPEFLSNSTEGVLLDSAPTPVLSPLRQWSISGTVKYIDSKHYFVPEGNAAVEFVSGVSTGIQAATTVEAGSKYSLDFTLGDANDSCRGNFLVGAQAGSTAQNFTLQSNGTGSAKNFSLAFKADLTTALIGFVSYTTTQTKDGVFCGPIVDNVVLRASQGMKSKIKWEAFIFLLFLVGIL</sequence>
<organism evidence="7 8">
    <name type="scientific">Manihot esculenta</name>
    <name type="common">Cassava</name>
    <name type="synonym">Jatropha manihot</name>
    <dbReference type="NCBI Taxonomy" id="3983"/>
    <lineage>
        <taxon>Eukaryota</taxon>
        <taxon>Viridiplantae</taxon>
        <taxon>Streptophyta</taxon>
        <taxon>Embryophyta</taxon>
        <taxon>Tracheophyta</taxon>
        <taxon>Spermatophyta</taxon>
        <taxon>Magnoliopsida</taxon>
        <taxon>eudicotyledons</taxon>
        <taxon>Gunneridae</taxon>
        <taxon>Pentapetalae</taxon>
        <taxon>rosids</taxon>
        <taxon>fabids</taxon>
        <taxon>Malpighiales</taxon>
        <taxon>Euphorbiaceae</taxon>
        <taxon>Crotonoideae</taxon>
        <taxon>Manihoteae</taxon>
        <taxon>Manihot</taxon>
    </lineage>
</organism>
<feature type="domain" description="DUF642" evidence="6">
    <location>
        <begin position="221"/>
        <end position="384"/>
    </location>
</feature>
<dbReference type="PANTHER" id="PTHR31265:SF28">
    <property type="entry name" value="EMB|CAB87702.1"/>
    <property type="match status" value="1"/>
</dbReference>
<evidence type="ECO:0000256" key="5">
    <source>
        <dbReference type="ARBA" id="ARBA00023180"/>
    </source>
</evidence>
<protein>
    <recommendedName>
        <fullName evidence="6">DUF642 domain-containing protein</fullName>
    </recommendedName>
</protein>
<gene>
    <name evidence="7" type="ORF">MANES_15G160500v8</name>
</gene>